<dbReference type="InterPro" id="IPR013766">
    <property type="entry name" value="Thioredoxin_domain"/>
</dbReference>
<name>A0A1F7W766_9BACT</name>
<keyword evidence="3" id="KW-0560">Oxidoreductase</keyword>
<reference evidence="8 9" key="1">
    <citation type="journal article" date="2016" name="Nat. Commun.">
        <title>Thousands of microbial genomes shed light on interconnected biogeochemical processes in an aquifer system.</title>
        <authorList>
            <person name="Anantharaman K."/>
            <person name="Brown C.T."/>
            <person name="Hug L.A."/>
            <person name="Sharon I."/>
            <person name="Castelle C.J."/>
            <person name="Probst A.J."/>
            <person name="Thomas B.C."/>
            <person name="Singh A."/>
            <person name="Wilkins M.J."/>
            <person name="Karaoz U."/>
            <person name="Brodie E.L."/>
            <person name="Williams K.H."/>
            <person name="Hubbard S.S."/>
            <person name="Banfield J.F."/>
        </authorList>
    </citation>
    <scope>NUCLEOTIDE SEQUENCE [LARGE SCALE GENOMIC DNA]</scope>
</reference>
<dbReference type="InterPro" id="IPR036249">
    <property type="entry name" value="Thioredoxin-like_sf"/>
</dbReference>
<evidence type="ECO:0000256" key="6">
    <source>
        <dbReference type="SAM" id="Phobius"/>
    </source>
</evidence>
<dbReference type="PANTHER" id="PTHR13887">
    <property type="entry name" value="GLUTATHIONE S-TRANSFERASE KAPPA"/>
    <property type="match status" value="1"/>
</dbReference>
<feature type="transmembrane region" description="Helical" evidence="6">
    <location>
        <begin position="6"/>
        <end position="26"/>
    </location>
</feature>
<keyword evidence="6" id="KW-0472">Membrane</keyword>
<evidence type="ECO:0000313" key="8">
    <source>
        <dbReference type="EMBL" id="OGL98643.1"/>
    </source>
</evidence>
<evidence type="ECO:0000259" key="7">
    <source>
        <dbReference type="PROSITE" id="PS51352"/>
    </source>
</evidence>
<keyword evidence="6" id="KW-1133">Transmembrane helix</keyword>
<keyword evidence="6" id="KW-0812">Transmembrane</keyword>
<evidence type="ECO:0000256" key="2">
    <source>
        <dbReference type="ARBA" id="ARBA00022729"/>
    </source>
</evidence>
<dbReference type="PROSITE" id="PS51352">
    <property type="entry name" value="THIOREDOXIN_2"/>
    <property type="match status" value="1"/>
</dbReference>
<keyword evidence="4" id="KW-1015">Disulfide bond</keyword>
<organism evidence="8 9">
    <name type="scientific">Candidatus Uhrbacteria bacterium RIFOXYB2_FULL_57_15</name>
    <dbReference type="NCBI Taxonomy" id="1802422"/>
    <lineage>
        <taxon>Bacteria</taxon>
        <taxon>Candidatus Uhriibacteriota</taxon>
    </lineage>
</organism>
<proteinExistence type="inferred from homology"/>
<keyword evidence="5" id="KW-0676">Redox-active center</keyword>
<gene>
    <name evidence="8" type="ORF">A2304_02985</name>
</gene>
<evidence type="ECO:0000313" key="9">
    <source>
        <dbReference type="Proteomes" id="UP000176501"/>
    </source>
</evidence>
<accession>A0A1F7W766</accession>
<evidence type="ECO:0000256" key="4">
    <source>
        <dbReference type="ARBA" id="ARBA00023157"/>
    </source>
</evidence>
<evidence type="ECO:0000256" key="5">
    <source>
        <dbReference type="ARBA" id="ARBA00023284"/>
    </source>
</evidence>
<dbReference type="EMBL" id="MGFE01000017">
    <property type="protein sequence ID" value="OGL98643.1"/>
    <property type="molecule type" value="Genomic_DNA"/>
</dbReference>
<sequence>MPRPWTTFLAIGTVSAIVLVFFFLRLQPIRPPQDAMTDETPTSIDVPTVTFVNPSMGPSDAAVEIVTFGDFQCDPCKTLAVNLRTVMRSFPTGLRIVWKDMPNEDAHPLATKAAIAAHCADRQGKFWEFHDALFERQAYLTEDEIVAIASDVDLDVQAFSRCAESNDTLAIVRKDFEEGRALNILATPTIFIGSESYAGELTVEELTGLIRQELVK</sequence>
<comment type="similarity">
    <text evidence="1">Belongs to the thioredoxin family. DsbA subfamily.</text>
</comment>
<dbReference type="AlphaFoldDB" id="A0A1F7W766"/>
<comment type="caution">
    <text evidence="8">The sequence shown here is derived from an EMBL/GenBank/DDBJ whole genome shotgun (WGS) entry which is preliminary data.</text>
</comment>
<evidence type="ECO:0000256" key="3">
    <source>
        <dbReference type="ARBA" id="ARBA00023002"/>
    </source>
</evidence>
<keyword evidence="2" id="KW-0732">Signal</keyword>
<evidence type="ECO:0000256" key="1">
    <source>
        <dbReference type="ARBA" id="ARBA00005791"/>
    </source>
</evidence>
<dbReference type="SUPFAM" id="SSF52833">
    <property type="entry name" value="Thioredoxin-like"/>
    <property type="match status" value="1"/>
</dbReference>
<dbReference type="Pfam" id="PF13462">
    <property type="entry name" value="Thioredoxin_4"/>
    <property type="match status" value="1"/>
</dbReference>
<feature type="domain" description="Thioredoxin" evidence="7">
    <location>
        <begin position="24"/>
        <end position="215"/>
    </location>
</feature>
<dbReference type="GO" id="GO:0016491">
    <property type="term" value="F:oxidoreductase activity"/>
    <property type="evidence" value="ECO:0007669"/>
    <property type="project" value="UniProtKB-KW"/>
</dbReference>
<dbReference type="InterPro" id="IPR012336">
    <property type="entry name" value="Thioredoxin-like_fold"/>
</dbReference>
<dbReference type="Gene3D" id="3.40.30.10">
    <property type="entry name" value="Glutaredoxin"/>
    <property type="match status" value="1"/>
</dbReference>
<protein>
    <recommendedName>
        <fullName evidence="7">Thioredoxin domain-containing protein</fullName>
    </recommendedName>
</protein>
<dbReference type="PANTHER" id="PTHR13887:SF14">
    <property type="entry name" value="DISULFIDE BOND FORMATION PROTEIN D"/>
    <property type="match status" value="1"/>
</dbReference>
<dbReference type="Proteomes" id="UP000176501">
    <property type="component" value="Unassembled WGS sequence"/>
</dbReference>